<comment type="catalytic activity">
    <reaction evidence="1">
        <text>ATP + protein L-histidine = ADP + protein N-phospho-L-histidine.</text>
        <dbReference type="EC" id="2.7.13.3"/>
    </reaction>
</comment>
<feature type="transmembrane region" description="Helical" evidence="12">
    <location>
        <begin position="34"/>
        <end position="53"/>
    </location>
</feature>
<dbReference type="FunFam" id="1.10.287.130:FF:000001">
    <property type="entry name" value="Two-component sensor histidine kinase"/>
    <property type="match status" value="1"/>
</dbReference>
<dbReference type="CDD" id="cd00082">
    <property type="entry name" value="HisKA"/>
    <property type="match status" value="1"/>
</dbReference>
<evidence type="ECO:0000256" key="7">
    <source>
        <dbReference type="ARBA" id="ARBA00022741"/>
    </source>
</evidence>
<dbReference type="GO" id="GO:0005524">
    <property type="term" value="F:ATP binding"/>
    <property type="evidence" value="ECO:0007669"/>
    <property type="project" value="UniProtKB-KW"/>
</dbReference>
<evidence type="ECO:0000256" key="3">
    <source>
        <dbReference type="ARBA" id="ARBA00012438"/>
    </source>
</evidence>
<evidence type="ECO:0000259" key="13">
    <source>
        <dbReference type="PROSITE" id="PS50109"/>
    </source>
</evidence>
<dbReference type="PANTHER" id="PTHR42878:SF7">
    <property type="entry name" value="SENSOR HISTIDINE KINASE GLRK"/>
    <property type="match status" value="1"/>
</dbReference>
<dbReference type="Pfam" id="PF00512">
    <property type="entry name" value="HisKA"/>
    <property type="match status" value="1"/>
</dbReference>
<evidence type="ECO:0000313" key="16">
    <source>
        <dbReference type="Proteomes" id="UP000276178"/>
    </source>
</evidence>
<keyword evidence="12" id="KW-1133">Transmembrane helix</keyword>
<dbReference type="GO" id="GO:0030295">
    <property type="term" value="F:protein kinase activator activity"/>
    <property type="evidence" value="ECO:0007669"/>
    <property type="project" value="TreeGrafter"/>
</dbReference>
<keyword evidence="6" id="KW-0808">Transferase</keyword>
<dbReference type="PANTHER" id="PTHR42878">
    <property type="entry name" value="TWO-COMPONENT HISTIDINE KINASE"/>
    <property type="match status" value="1"/>
</dbReference>
<feature type="domain" description="HAMP" evidence="14">
    <location>
        <begin position="210"/>
        <end position="263"/>
    </location>
</feature>
<dbReference type="PRINTS" id="PR00344">
    <property type="entry name" value="BCTRLSENSOR"/>
</dbReference>
<evidence type="ECO:0000256" key="12">
    <source>
        <dbReference type="SAM" id="Phobius"/>
    </source>
</evidence>
<comment type="subcellular location">
    <subcellularLocation>
        <location evidence="2">Cell membrane</location>
        <topology evidence="2">Multi-pass membrane protein</topology>
    </subcellularLocation>
</comment>
<dbReference type="InterPro" id="IPR004358">
    <property type="entry name" value="Sig_transdc_His_kin-like_C"/>
</dbReference>
<dbReference type="CDD" id="cd00075">
    <property type="entry name" value="HATPase"/>
    <property type="match status" value="1"/>
</dbReference>
<evidence type="ECO:0000256" key="9">
    <source>
        <dbReference type="ARBA" id="ARBA00022840"/>
    </source>
</evidence>
<evidence type="ECO:0000256" key="5">
    <source>
        <dbReference type="ARBA" id="ARBA00022553"/>
    </source>
</evidence>
<dbReference type="SMART" id="SM00304">
    <property type="entry name" value="HAMP"/>
    <property type="match status" value="1"/>
</dbReference>
<dbReference type="SMART" id="SM00387">
    <property type="entry name" value="HATPase_c"/>
    <property type="match status" value="1"/>
</dbReference>
<dbReference type="InterPro" id="IPR050351">
    <property type="entry name" value="BphY/WalK/GraS-like"/>
</dbReference>
<dbReference type="SMART" id="SM00388">
    <property type="entry name" value="HisKA"/>
    <property type="match status" value="1"/>
</dbReference>
<evidence type="ECO:0000256" key="10">
    <source>
        <dbReference type="ARBA" id="ARBA00023012"/>
    </source>
</evidence>
<protein>
    <recommendedName>
        <fullName evidence="3">histidine kinase</fullName>
        <ecNumber evidence="3">2.7.13.3</ecNumber>
    </recommendedName>
</protein>
<keyword evidence="7" id="KW-0547">Nucleotide-binding</keyword>
<evidence type="ECO:0000256" key="8">
    <source>
        <dbReference type="ARBA" id="ARBA00022777"/>
    </source>
</evidence>
<dbReference type="SUPFAM" id="SSF55874">
    <property type="entry name" value="ATPase domain of HSP90 chaperone/DNA topoisomerase II/histidine kinase"/>
    <property type="match status" value="1"/>
</dbReference>
<dbReference type="Gene3D" id="3.30.565.10">
    <property type="entry name" value="Histidine kinase-like ATPase, C-terminal domain"/>
    <property type="match status" value="1"/>
</dbReference>
<evidence type="ECO:0000256" key="11">
    <source>
        <dbReference type="ARBA" id="ARBA00023136"/>
    </source>
</evidence>
<dbReference type="GO" id="GO:0007234">
    <property type="term" value="P:osmosensory signaling via phosphorelay pathway"/>
    <property type="evidence" value="ECO:0007669"/>
    <property type="project" value="TreeGrafter"/>
</dbReference>
<dbReference type="EMBL" id="RHHN01000035">
    <property type="protein sequence ID" value="RNB55402.1"/>
    <property type="molecule type" value="Genomic_DNA"/>
</dbReference>
<comment type="caution">
    <text evidence="15">The sequence shown here is derived from an EMBL/GenBank/DDBJ whole genome shotgun (WGS) entry which is preliminary data.</text>
</comment>
<evidence type="ECO:0000256" key="2">
    <source>
        <dbReference type="ARBA" id="ARBA00004651"/>
    </source>
</evidence>
<organism evidence="15 16">
    <name type="scientific">Brevibacillus agri</name>
    <dbReference type="NCBI Taxonomy" id="51101"/>
    <lineage>
        <taxon>Bacteria</taxon>
        <taxon>Bacillati</taxon>
        <taxon>Bacillota</taxon>
        <taxon>Bacilli</taxon>
        <taxon>Bacillales</taxon>
        <taxon>Paenibacillaceae</taxon>
        <taxon>Brevibacillus</taxon>
    </lineage>
</organism>
<dbReference type="GO" id="GO:0000156">
    <property type="term" value="F:phosphorelay response regulator activity"/>
    <property type="evidence" value="ECO:0007669"/>
    <property type="project" value="TreeGrafter"/>
</dbReference>
<dbReference type="GO" id="GO:0000155">
    <property type="term" value="F:phosphorelay sensor kinase activity"/>
    <property type="evidence" value="ECO:0007669"/>
    <property type="project" value="InterPro"/>
</dbReference>
<keyword evidence="10" id="KW-0902">Two-component regulatory system</keyword>
<evidence type="ECO:0000256" key="6">
    <source>
        <dbReference type="ARBA" id="ARBA00022679"/>
    </source>
</evidence>
<evidence type="ECO:0000313" key="15">
    <source>
        <dbReference type="EMBL" id="RNB55402.1"/>
    </source>
</evidence>
<dbReference type="PROSITE" id="PS50109">
    <property type="entry name" value="HIS_KIN"/>
    <property type="match status" value="1"/>
</dbReference>
<keyword evidence="11 12" id="KW-0472">Membrane</keyword>
<dbReference type="Pfam" id="PF02518">
    <property type="entry name" value="HATPase_c"/>
    <property type="match status" value="1"/>
</dbReference>
<dbReference type="AlphaFoldDB" id="A0A3M8AW98"/>
<feature type="domain" description="Histidine kinase" evidence="13">
    <location>
        <begin position="271"/>
        <end position="490"/>
    </location>
</feature>
<keyword evidence="4" id="KW-1003">Cell membrane</keyword>
<keyword evidence="9" id="KW-0067">ATP-binding</keyword>
<dbReference type="OrthoDB" id="9813151at2"/>
<keyword evidence="8 15" id="KW-0418">Kinase</keyword>
<dbReference type="InterPro" id="IPR003660">
    <property type="entry name" value="HAMP_dom"/>
</dbReference>
<dbReference type="SUPFAM" id="SSF158472">
    <property type="entry name" value="HAMP domain-like"/>
    <property type="match status" value="1"/>
</dbReference>
<evidence type="ECO:0000256" key="4">
    <source>
        <dbReference type="ARBA" id="ARBA00022475"/>
    </source>
</evidence>
<keyword evidence="12" id="KW-0812">Transmembrane</keyword>
<sequence length="490" mass="55313">MKARSRRCEGWVISSVFTKKKEPVSLLRYWTTRYLLTLVVGLLIVGAVSAYWIKYAAVEKQIEVTRLFAEEVADRVVDDEGDILVGAKLHQVLDNRRKFMGVDRNLVLFIKNNQGEVIYSRPGMLPPTLEKALPGLLEQADTADRIKQASGDTLYVIRKNLEYNDNIIGKVILLFPETDIKIGREQLQYLVIMLGSLGVLGWAVIYFHSRRLSEPIQQVVLSARKIVEGNYDVAITQPIQEREIHELVYTFKEMADRLRQLESMRTELLAGVTHELKTPVTSISGLVQAINDEVVSGAEQKEFLEICLRETRRLQKMVEDLLDFNSFAVGAITVHKEEQDISKLVREIASQWRIVQDLGAISFEVVIPEKSVTVFVDPGRVQQILTNLLNNARQAIGKAEAEGSIQLVLYETEGDMRIDVKDNGHGIPAEEQPLVFERFFRGSNKKDKVRGLGLGLSYSRMMAKALGGDLMLRQSSEQGSVFTLILPKQT</sequence>
<dbReference type="InterPro" id="IPR036890">
    <property type="entry name" value="HATPase_C_sf"/>
</dbReference>
<proteinExistence type="predicted"/>
<gene>
    <name evidence="15" type="ORF">EB820_11750</name>
</gene>
<dbReference type="InterPro" id="IPR003594">
    <property type="entry name" value="HATPase_dom"/>
</dbReference>
<dbReference type="InterPro" id="IPR036097">
    <property type="entry name" value="HisK_dim/P_sf"/>
</dbReference>
<dbReference type="EC" id="2.7.13.3" evidence="3"/>
<dbReference type="Gene3D" id="6.10.340.10">
    <property type="match status" value="1"/>
</dbReference>
<dbReference type="Pfam" id="PF00672">
    <property type="entry name" value="HAMP"/>
    <property type="match status" value="1"/>
</dbReference>
<dbReference type="GO" id="GO:0005886">
    <property type="term" value="C:plasma membrane"/>
    <property type="evidence" value="ECO:0007669"/>
    <property type="project" value="UniProtKB-SubCell"/>
</dbReference>
<dbReference type="SUPFAM" id="SSF47384">
    <property type="entry name" value="Homodimeric domain of signal transducing histidine kinase"/>
    <property type="match status" value="1"/>
</dbReference>
<keyword evidence="5" id="KW-0597">Phosphoprotein</keyword>
<dbReference type="CDD" id="cd06225">
    <property type="entry name" value="HAMP"/>
    <property type="match status" value="1"/>
</dbReference>
<dbReference type="Proteomes" id="UP000276178">
    <property type="component" value="Unassembled WGS sequence"/>
</dbReference>
<dbReference type="InterPro" id="IPR005467">
    <property type="entry name" value="His_kinase_dom"/>
</dbReference>
<dbReference type="InterPro" id="IPR003661">
    <property type="entry name" value="HisK_dim/P_dom"/>
</dbReference>
<reference evidence="15 16" key="1">
    <citation type="submission" date="2018-10" db="EMBL/GenBank/DDBJ databases">
        <title>Phylogenomics of Brevibacillus.</title>
        <authorList>
            <person name="Dunlap C."/>
        </authorList>
    </citation>
    <scope>NUCLEOTIDE SEQUENCE [LARGE SCALE GENOMIC DNA]</scope>
    <source>
        <strain evidence="15 16">NRRL NRS 1219</strain>
    </source>
</reference>
<accession>A0A3M8AW98</accession>
<evidence type="ECO:0000256" key="1">
    <source>
        <dbReference type="ARBA" id="ARBA00000085"/>
    </source>
</evidence>
<name>A0A3M8AW98_9BACL</name>
<dbReference type="Gene3D" id="1.10.287.130">
    <property type="match status" value="1"/>
</dbReference>
<dbReference type="PROSITE" id="PS50885">
    <property type="entry name" value="HAMP"/>
    <property type="match status" value="1"/>
</dbReference>
<evidence type="ECO:0000259" key="14">
    <source>
        <dbReference type="PROSITE" id="PS50885"/>
    </source>
</evidence>